<keyword evidence="1" id="KW-1133">Transmembrane helix</keyword>
<comment type="caution">
    <text evidence="3">The sequence shown here is derived from an EMBL/GenBank/DDBJ whole genome shotgun (WGS) entry which is preliminary data.</text>
</comment>
<keyword evidence="1" id="KW-0812">Transmembrane</keyword>
<feature type="chain" id="PRO_5042225936" description="DUF19 domain-containing protein" evidence="2">
    <location>
        <begin position="20"/>
        <end position="406"/>
    </location>
</feature>
<reference evidence="3" key="1">
    <citation type="journal article" date="2021" name="Genome Biol. Evol.">
        <title>A High-Quality Reference Genome for a Parasitic Bivalve with Doubly Uniparental Inheritance (Bivalvia: Unionida).</title>
        <authorList>
            <person name="Smith C.H."/>
        </authorList>
    </citation>
    <scope>NUCLEOTIDE SEQUENCE</scope>
    <source>
        <strain evidence="3">CHS0354</strain>
    </source>
</reference>
<gene>
    <name evidence="3" type="ORF">CHS0354_040802</name>
</gene>
<dbReference type="EMBL" id="JAEAOA010002342">
    <property type="protein sequence ID" value="KAK3594041.1"/>
    <property type="molecule type" value="Genomic_DNA"/>
</dbReference>
<feature type="signal peptide" evidence="2">
    <location>
        <begin position="1"/>
        <end position="19"/>
    </location>
</feature>
<proteinExistence type="predicted"/>
<accession>A0AAE0SLQ3</accession>
<dbReference type="AlphaFoldDB" id="A0AAE0SLQ3"/>
<name>A0AAE0SLQ3_9BIVA</name>
<keyword evidence="1" id="KW-0472">Membrane</keyword>
<protein>
    <recommendedName>
        <fullName evidence="5">DUF19 domain-containing protein</fullName>
    </recommendedName>
</protein>
<sequence>MWTIFSNVIFVTLGVLVDLRPSSDLCHDAYKKMNDCLRILPNDSYKFLPDDNFMFTVCSRKLLDSVSKCMESSIHWNCPEFFYWTSMKNKYEYICKSQTEYFHHTHCRNNTSFLRELDGCIAVQKKNLDSIEPCIVLEESKSCLEKSTERFCSQNTAEFFKLMYRDTISPLLEYHGCATDAYDEWFPINFGVLDPSLVPGNEHNHEESQPPSTDSVYIEFGKFPAEDLFRSTLSKEHATAVALKVNTFIPTESSSTTYEATASLSSTNDEDTGTILPDDIFTISMNGVQMSNFSTVEHNSIKNTASSTTGSYDTSVKMVSPANISNARIASTDNSLIKNSSVESVMDSSTTADSATWTWFEITTSVKSDGDTTIFNGTSYIHRLEWYLVLYMFLPFIVLKLISITM</sequence>
<evidence type="ECO:0000256" key="1">
    <source>
        <dbReference type="SAM" id="Phobius"/>
    </source>
</evidence>
<keyword evidence="2" id="KW-0732">Signal</keyword>
<reference evidence="3" key="3">
    <citation type="submission" date="2023-05" db="EMBL/GenBank/DDBJ databases">
        <authorList>
            <person name="Smith C.H."/>
        </authorList>
    </citation>
    <scope>NUCLEOTIDE SEQUENCE</scope>
    <source>
        <strain evidence="3">CHS0354</strain>
        <tissue evidence="3">Mantle</tissue>
    </source>
</reference>
<feature type="transmembrane region" description="Helical" evidence="1">
    <location>
        <begin position="384"/>
        <end position="402"/>
    </location>
</feature>
<organism evidence="3 4">
    <name type="scientific">Potamilus streckersoni</name>
    <dbReference type="NCBI Taxonomy" id="2493646"/>
    <lineage>
        <taxon>Eukaryota</taxon>
        <taxon>Metazoa</taxon>
        <taxon>Spiralia</taxon>
        <taxon>Lophotrochozoa</taxon>
        <taxon>Mollusca</taxon>
        <taxon>Bivalvia</taxon>
        <taxon>Autobranchia</taxon>
        <taxon>Heteroconchia</taxon>
        <taxon>Palaeoheterodonta</taxon>
        <taxon>Unionida</taxon>
        <taxon>Unionoidea</taxon>
        <taxon>Unionidae</taxon>
        <taxon>Ambleminae</taxon>
        <taxon>Lampsilini</taxon>
        <taxon>Potamilus</taxon>
    </lineage>
</organism>
<evidence type="ECO:0000256" key="2">
    <source>
        <dbReference type="SAM" id="SignalP"/>
    </source>
</evidence>
<reference evidence="3" key="2">
    <citation type="journal article" date="2021" name="Genome Biol. Evol.">
        <title>Developing a high-quality reference genome for a parasitic bivalve with doubly uniparental inheritance (Bivalvia: Unionida).</title>
        <authorList>
            <person name="Smith C.H."/>
        </authorList>
    </citation>
    <scope>NUCLEOTIDE SEQUENCE</scope>
    <source>
        <strain evidence="3">CHS0354</strain>
        <tissue evidence="3">Mantle</tissue>
    </source>
</reference>
<evidence type="ECO:0000313" key="4">
    <source>
        <dbReference type="Proteomes" id="UP001195483"/>
    </source>
</evidence>
<evidence type="ECO:0008006" key="5">
    <source>
        <dbReference type="Google" id="ProtNLM"/>
    </source>
</evidence>
<evidence type="ECO:0000313" key="3">
    <source>
        <dbReference type="EMBL" id="KAK3594041.1"/>
    </source>
</evidence>
<keyword evidence="4" id="KW-1185">Reference proteome</keyword>
<dbReference type="Proteomes" id="UP001195483">
    <property type="component" value="Unassembled WGS sequence"/>
</dbReference>